<dbReference type="PANTHER" id="PTHR45527:SF1">
    <property type="entry name" value="FATTY ACID SYNTHASE"/>
    <property type="match status" value="1"/>
</dbReference>
<sequence length="512" mass="55949">MGKWTYSQLEKAVSGTAKILGDQGIRPGDNVGICFHLSPWAVVSILANMRLGAAVVPVDPLHPSARRATMLRQAGVQRVLVEESSYAEDMINSGFFVVDTSALEITSGLDRKVKPLDTEPNPQDKAFVAFTSGSTGTPKGIIQTHQGIVTVCQALANQLHVTSSSRVAQFHPYIFDVALMEIGMCLGTGATLCISKKKDMMLPCPGEVGSQLTAFGITHVTMSPTMLETINPGDVPTVEVLSVMGESLGRHAVEQWASTASRTFYQLWGCTEATILQSITTAITATHAPRDVGQAVGDTCRLWIVDPANVNELMAEAAAGELVVESRALAKGYINRPEETLSSFVERADWMDVASRGTLYKTGDLAQKEADGSITFLGRLDSQMNYHGERIELGEINFHLERGRPPGVSACFSEFDAQSQTVVGFLCTRDTAEKQPQELVLSWSRAGVSRCAMEHLSRDLVRKGELPPYMVPHLWIPIRQRPLTISGKTDRTRLRSIVRNLSTKQRDEYSVR</sequence>
<evidence type="ECO:0000256" key="1">
    <source>
        <dbReference type="ARBA" id="ARBA00022450"/>
    </source>
</evidence>
<dbReference type="Gene3D" id="3.40.50.12780">
    <property type="entry name" value="N-terminal domain of ligase-like"/>
    <property type="match status" value="1"/>
</dbReference>
<dbReference type="Proteomes" id="UP000033647">
    <property type="component" value="Unassembled WGS sequence"/>
</dbReference>
<dbReference type="Gene3D" id="3.30.300.30">
    <property type="match status" value="1"/>
</dbReference>
<dbReference type="AlphaFoldDB" id="A0A0F4G6H0"/>
<dbReference type="PROSITE" id="PS00455">
    <property type="entry name" value="AMP_BINDING"/>
    <property type="match status" value="1"/>
</dbReference>
<comment type="caution">
    <text evidence="4">The sequence shown here is derived from an EMBL/GenBank/DDBJ whole genome shotgun (WGS) entry which is preliminary data.</text>
</comment>
<feature type="domain" description="AMP-dependent synthetase/ligase" evidence="3">
    <location>
        <begin position="3"/>
        <end position="333"/>
    </location>
</feature>
<accession>A0A0F4G6H0</accession>
<evidence type="ECO:0000313" key="4">
    <source>
        <dbReference type="EMBL" id="KJX92938.1"/>
    </source>
</evidence>
<evidence type="ECO:0000256" key="2">
    <source>
        <dbReference type="ARBA" id="ARBA00022553"/>
    </source>
</evidence>
<evidence type="ECO:0000259" key="3">
    <source>
        <dbReference type="Pfam" id="PF00501"/>
    </source>
</evidence>
<keyword evidence="5" id="KW-1185">Reference proteome</keyword>
<name>A0A0F4G6H0_9PEZI</name>
<dbReference type="InterPro" id="IPR045851">
    <property type="entry name" value="AMP-bd_C_sf"/>
</dbReference>
<keyword evidence="1" id="KW-0596">Phosphopantetheine</keyword>
<proteinExistence type="predicted"/>
<organism evidence="4 5">
    <name type="scientific">Zymoseptoria brevis</name>
    <dbReference type="NCBI Taxonomy" id="1047168"/>
    <lineage>
        <taxon>Eukaryota</taxon>
        <taxon>Fungi</taxon>
        <taxon>Dikarya</taxon>
        <taxon>Ascomycota</taxon>
        <taxon>Pezizomycotina</taxon>
        <taxon>Dothideomycetes</taxon>
        <taxon>Dothideomycetidae</taxon>
        <taxon>Mycosphaerellales</taxon>
        <taxon>Mycosphaerellaceae</taxon>
        <taxon>Zymoseptoria</taxon>
    </lineage>
</organism>
<dbReference type="Pfam" id="PF00501">
    <property type="entry name" value="AMP-binding"/>
    <property type="match status" value="1"/>
</dbReference>
<dbReference type="STRING" id="1047168.A0A0F4G6H0"/>
<dbReference type="GO" id="GO:0044550">
    <property type="term" value="P:secondary metabolite biosynthetic process"/>
    <property type="evidence" value="ECO:0007669"/>
    <property type="project" value="TreeGrafter"/>
</dbReference>
<reference evidence="4 5" key="1">
    <citation type="submission" date="2015-03" db="EMBL/GenBank/DDBJ databases">
        <title>RNA-seq based gene annotation and comparative genomics of four Zymoseptoria species reveal species-specific pathogenicity related genes and transposable element activity.</title>
        <authorList>
            <person name="Grandaubert J."/>
            <person name="Bhattacharyya A."/>
            <person name="Stukenbrock E.H."/>
        </authorList>
    </citation>
    <scope>NUCLEOTIDE SEQUENCE [LARGE SCALE GENOMIC DNA]</scope>
    <source>
        <strain evidence="4 5">Zb18110</strain>
    </source>
</reference>
<dbReference type="EMBL" id="LAFY01004471">
    <property type="protein sequence ID" value="KJX92938.1"/>
    <property type="molecule type" value="Genomic_DNA"/>
</dbReference>
<keyword evidence="2" id="KW-0597">Phosphoprotein</keyword>
<dbReference type="GO" id="GO:0031177">
    <property type="term" value="F:phosphopantetheine binding"/>
    <property type="evidence" value="ECO:0007669"/>
    <property type="project" value="TreeGrafter"/>
</dbReference>
<dbReference type="InterPro" id="IPR020845">
    <property type="entry name" value="AMP-binding_CS"/>
</dbReference>
<dbReference type="PANTHER" id="PTHR45527">
    <property type="entry name" value="NONRIBOSOMAL PEPTIDE SYNTHETASE"/>
    <property type="match status" value="1"/>
</dbReference>
<evidence type="ECO:0000313" key="5">
    <source>
        <dbReference type="Proteomes" id="UP000033647"/>
    </source>
</evidence>
<dbReference type="InterPro" id="IPR042099">
    <property type="entry name" value="ANL_N_sf"/>
</dbReference>
<dbReference type="GO" id="GO:0005737">
    <property type="term" value="C:cytoplasm"/>
    <property type="evidence" value="ECO:0007669"/>
    <property type="project" value="TreeGrafter"/>
</dbReference>
<dbReference type="OrthoDB" id="416786at2759"/>
<gene>
    <name evidence="4" type="ORF">TI39_contig4512g00003</name>
</gene>
<dbReference type="InterPro" id="IPR000873">
    <property type="entry name" value="AMP-dep_synth/lig_dom"/>
</dbReference>
<dbReference type="GO" id="GO:0043041">
    <property type="term" value="P:amino acid activation for nonribosomal peptide biosynthetic process"/>
    <property type="evidence" value="ECO:0007669"/>
    <property type="project" value="TreeGrafter"/>
</dbReference>
<dbReference type="SUPFAM" id="SSF56801">
    <property type="entry name" value="Acetyl-CoA synthetase-like"/>
    <property type="match status" value="1"/>
</dbReference>
<protein>
    <recommendedName>
        <fullName evidence="3">AMP-dependent synthetase/ligase domain-containing protein</fullName>
    </recommendedName>
</protein>